<name>A0AAW0TZY0_SCYPA</name>
<feature type="region of interest" description="Disordered" evidence="1">
    <location>
        <begin position="369"/>
        <end position="396"/>
    </location>
</feature>
<reference evidence="2 3" key="1">
    <citation type="submission" date="2023-03" db="EMBL/GenBank/DDBJ databases">
        <title>High-quality genome of Scylla paramamosain provides insights in environmental adaptation.</title>
        <authorList>
            <person name="Zhang L."/>
        </authorList>
    </citation>
    <scope>NUCLEOTIDE SEQUENCE [LARGE SCALE GENOMIC DNA]</scope>
    <source>
        <strain evidence="2">LZ_2023a</strain>
        <tissue evidence="2">Muscle</tissue>
    </source>
</reference>
<feature type="region of interest" description="Disordered" evidence="1">
    <location>
        <begin position="192"/>
        <end position="211"/>
    </location>
</feature>
<gene>
    <name evidence="2" type="ORF">O3P69_014793</name>
</gene>
<accession>A0AAW0TZY0</accession>
<feature type="region of interest" description="Disordered" evidence="1">
    <location>
        <begin position="18"/>
        <end position="117"/>
    </location>
</feature>
<sequence length="396" mass="42171">MCTGLKHSDDSVHWADPALAAELGPSRTRTTSTGMTASGEATHPSTPCPELEVPVPGGPLSEASREGALSLNHSSPSPSVLLVVGAPLGHRRHRSPRSGPSRRGHVSRDGARPDLKSEIRAEVKDALLALLPEFKASLASQAPPQASPALPSVPLQGNASPAVVPSTPSQLEPEPRPGSSGEPLERDALSFRGASPLTPLPSPGEHMQEEEGDADLVPYHWTVLPPSWCHQFEQGKIVAFSPDLSSPLGWKRRDDVQIKFATSDEGVTIFKYRLKPWSASEPTPSATKISTTATFDAVRAILVNRLLNPSQTYSVNTAYGLAMVEFGPLRRYSVNTAYGVAMVEFGPASFFPDPGQKSLDVASMLEKAVDHGRSSARHPTIHSSQPSLLQPGRTPG</sequence>
<comment type="caution">
    <text evidence="2">The sequence shown here is derived from an EMBL/GenBank/DDBJ whole genome shotgun (WGS) entry which is preliminary data.</text>
</comment>
<organism evidence="2 3">
    <name type="scientific">Scylla paramamosain</name>
    <name type="common">Mud crab</name>
    <dbReference type="NCBI Taxonomy" id="85552"/>
    <lineage>
        <taxon>Eukaryota</taxon>
        <taxon>Metazoa</taxon>
        <taxon>Ecdysozoa</taxon>
        <taxon>Arthropoda</taxon>
        <taxon>Crustacea</taxon>
        <taxon>Multicrustacea</taxon>
        <taxon>Malacostraca</taxon>
        <taxon>Eumalacostraca</taxon>
        <taxon>Eucarida</taxon>
        <taxon>Decapoda</taxon>
        <taxon>Pleocyemata</taxon>
        <taxon>Brachyura</taxon>
        <taxon>Eubrachyura</taxon>
        <taxon>Portunoidea</taxon>
        <taxon>Portunidae</taxon>
        <taxon>Portuninae</taxon>
        <taxon>Scylla</taxon>
    </lineage>
</organism>
<protein>
    <submittedName>
        <fullName evidence="2">Uncharacterized protein</fullName>
    </submittedName>
</protein>
<feature type="compositionally biased region" description="Basic and acidic residues" evidence="1">
    <location>
        <begin position="106"/>
        <end position="117"/>
    </location>
</feature>
<proteinExistence type="predicted"/>
<dbReference type="Proteomes" id="UP001487740">
    <property type="component" value="Unassembled WGS sequence"/>
</dbReference>
<feature type="region of interest" description="Disordered" evidence="1">
    <location>
        <begin position="142"/>
        <end position="186"/>
    </location>
</feature>
<feature type="compositionally biased region" description="Basic residues" evidence="1">
    <location>
        <begin position="89"/>
        <end position="105"/>
    </location>
</feature>
<feature type="compositionally biased region" description="Polar residues" evidence="1">
    <location>
        <begin position="27"/>
        <end position="36"/>
    </location>
</feature>
<evidence type="ECO:0000313" key="2">
    <source>
        <dbReference type="EMBL" id="KAK8392613.1"/>
    </source>
</evidence>
<evidence type="ECO:0000313" key="3">
    <source>
        <dbReference type="Proteomes" id="UP001487740"/>
    </source>
</evidence>
<dbReference type="EMBL" id="JARAKH010000022">
    <property type="protein sequence ID" value="KAK8392613.1"/>
    <property type="molecule type" value="Genomic_DNA"/>
</dbReference>
<dbReference type="AlphaFoldDB" id="A0AAW0TZY0"/>
<evidence type="ECO:0000256" key="1">
    <source>
        <dbReference type="SAM" id="MobiDB-lite"/>
    </source>
</evidence>
<feature type="compositionally biased region" description="Low complexity" evidence="1">
    <location>
        <begin position="69"/>
        <end position="88"/>
    </location>
</feature>
<feature type="compositionally biased region" description="Low complexity" evidence="1">
    <location>
        <begin position="142"/>
        <end position="152"/>
    </location>
</feature>
<keyword evidence="3" id="KW-1185">Reference proteome</keyword>